<dbReference type="EMBL" id="BART01034256">
    <property type="protein sequence ID" value="GAH16008.1"/>
    <property type="molecule type" value="Genomic_DNA"/>
</dbReference>
<evidence type="ECO:0000313" key="2">
    <source>
        <dbReference type="EMBL" id="GAH16008.1"/>
    </source>
</evidence>
<feature type="non-terminal residue" evidence="2">
    <location>
        <position position="69"/>
    </location>
</feature>
<protein>
    <submittedName>
        <fullName evidence="2">Uncharacterized protein</fullName>
    </submittedName>
</protein>
<keyword evidence="1" id="KW-0812">Transmembrane</keyword>
<accession>X1F5G5</accession>
<evidence type="ECO:0000256" key="1">
    <source>
        <dbReference type="SAM" id="Phobius"/>
    </source>
</evidence>
<organism evidence="2">
    <name type="scientific">marine sediment metagenome</name>
    <dbReference type="NCBI Taxonomy" id="412755"/>
    <lineage>
        <taxon>unclassified sequences</taxon>
        <taxon>metagenomes</taxon>
        <taxon>ecological metagenomes</taxon>
    </lineage>
</organism>
<sequence length="69" mass="7579">MMETSRAYPVSLSIDYPDRKLDKLSSFFRVFAAIPILIILSLVIGATYEWGGGGGWSYYYAAAGIVVIP</sequence>
<name>X1F5G5_9ZZZZ</name>
<reference evidence="2" key="1">
    <citation type="journal article" date="2014" name="Front. Microbiol.">
        <title>High frequency of phylogenetically diverse reductive dehalogenase-homologous genes in deep subseafloor sedimentary metagenomes.</title>
        <authorList>
            <person name="Kawai M."/>
            <person name="Futagami T."/>
            <person name="Toyoda A."/>
            <person name="Takaki Y."/>
            <person name="Nishi S."/>
            <person name="Hori S."/>
            <person name="Arai W."/>
            <person name="Tsubouchi T."/>
            <person name="Morono Y."/>
            <person name="Uchiyama I."/>
            <person name="Ito T."/>
            <person name="Fujiyama A."/>
            <person name="Inagaki F."/>
            <person name="Takami H."/>
        </authorList>
    </citation>
    <scope>NUCLEOTIDE SEQUENCE</scope>
    <source>
        <strain evidence="2">Expedition CK06-06</strain>
    </source>
</reference>
<keyword evidence="1" id="KW-0472">Membrane</keyword>
<proteinExistence type="predicted"/>
<keyword evidence="1" id="KW-1133">Transmembrane helix</keyword>
<dbReference type="AlphaFoldDB" id="X1F5G5"/>
<feature type="transmembrane region" description="Helical" evidence="1">
    <location>
        <begin position="27"/>
        <end position="48"/>
    </location>
</feature>
<comment type="caution">
    <text evidence="2">The sequence shown here is derived from an EMBL/GenBank/DDBJ whole genome shotgun (WGS) entry which is preliminary data.</text>
</comment>
<gene>
    <name evidence="2" type="ORF">S01H4_58609</name>
</gene>